<dbReference type="CDD" id="cd14955">
    <property type="entry name" value="NHL_like_4"/>
    <property type="match status" value="1"/>
</dbReference>
<feature type="repeat" description="NHL" evidence="2">
    <location>
        <begin position="539"/>
        <end position="582"/>
    </location>
</feature>
<evidence type="ECO:0000313" key="3">
    <source>
        <dbReference type="EMBL" id="QTA81714.1"/>
    </source>
</evidence>
<evidence type="ECO:0000256" key="1">
    <source>
        <dbReference type="ARBA" id="ARBA00022737"/>
    </source>
</evidence>
<dbReference type="SUPFAM" id="SSF101898">
    <property type="entry name" value="NHL repeat"/>
    <property type="match status" value="2"/>
</dbReference>
<feature type="repeat" description="NHL" evidence="2">
    <location>
        <begin position="214"/>
        <end position="253"/>
    </location>
</feature>
<dbReference type="Gene3D" id="2.60.40.1120">
    <property type="entry name" value="Carboxypeptidase-like, regulatory domain"/>
    <property type="match status" value="1"/>
</dbReference>
<feature type="repeat" description="NHL" evidence="2">
    <location>
        <begin position="404"/>
        <end position="440"/>
    </location>
</feature>
<dbReference type="CDD" id="cd05819">
    <property type="entry name" value="NHL"/>
    <property type="match status" value="1"/>
</dbReference>
<dbReference type="InterPro" id="IPR008969">
    <property type="entry name" value="CarboxyPept-like_regulatory"/>
</dbReference>
<dbReference type="Gene3D" id="2.40.10.500">
    <property type="match status" value="1"/>
</dbReference>
<dbReference type="InterPro" id="IPR001096">
    <property type="entry name" value="Peptidase_C13"/>
</dbReference>
<dbReference type="Pfam" id="PF01650">
    <property type="entry name" value="Peptidase_C13"/>
    <property type="match status" value="1"/>
</dbReference>
<dbReference type="KEGG" id="dli:dnl_40600"/>
<dbReference type="Pfam" id="PF01436">
    <property type="entry name" value="NHL"/>
    <property type="match status" value="8"/>
</dbReference>
<dbReference type="PANTHER" id="PTHR24104:SF25">
    <property type="entry name" value="PROTEIN LIN-41"/>
    <property type="match status" value="1"/>
</dbReference>
<dbReference type="Gene3D" id="3.40.50.1460">
    <property type="match status" value="1"/>
</dbReference>
<dbReference type="InterPro" id="IPR050952">
    <property type="entry name" value="TRIM-NHL_E3_ligases"/>
</dbReference>
<feature type="repeat" description="NHL" evidence="2">
    <location>
        <begin position="492"/>
        <end position="535"/>
    </location>
</feature>
<dbReference type="Proteomes" id="UP000663720">
    <property type="component" value="Chromosome"/>
</dbReference>
<protein>
    <submittedName>
        <fullName evidence="3">NHL repeat- and peptidase C13 NHLdomain-containing protein</fullName>
    </submittedName>
</protein>
<dbReference type="GO" id="GO:0006508">
    <property type="term" value="P:proteolysis"/>
    <property type="evidence" value="ECO:0007669"/>
    <property type="project" value="InterPro"/>
</dbReference>
<dbReference type="Gene3D" id="2.60.120.380">
    <property type="match status" value="1"/>
</dbReference>
<dbReference type="Gene3D" id="2.120.10.30">
    <property type="entry name" value="TolB, C-terminal domain"/>
    <property type="match status" value="5"/>
</dbReference>
<dbReference type="RefSeq" id="WP_207687719.1">
    <property type="nucleotide sequence ID" value="NZ_CP061799.1"/>
</dbReference>
<feature type="repeat" description="NHL" evidence="2">
    <location>
        <begin position="81"/>
        <end position="117"/>
    </location>
</feature>
<dbReference type="GO" id="GO:0008233">
    <property type="term" value="F:peptidase activity"/>
    <property type="evidence" value="ECO:0007669"/>
    <property type="project" value="InterPro"/>
</dbReference>
<dbReference type="InterPro" id="IPR011042">
    <property type="entry name" value="6-blade_b-propeller_TolB-like"/>
</dbReference>
<keyword evidence="1" id="KW-0677">Repeat</keyword>
<proteinExistence type="predicted"/>
<feature type="repeat" description="NHL" evidence="2">
    <location>
        <begin position="163"/>
        <end position="206"/>
    </location>
</feature>
<dbReference type="PROSITE" id="PS51125">
    <property type="entry name" value="NHL"/>
    <property type="match status" value="10"/>
</dbReference>
<sequence length="1492" mass="164404">MRKLYFILFSIFFLMPVFAQGGEIYKFERMWPAVRQPWYFSFPSGISSDDNGYVYIADTWNNLIQKFTADGQFISKWGKQGNGEGEFYQPEGVAVDHDGFVYVSDTWNQRIQKFTPDGKFVSQWKGPDNNEIFMPTGIAADNIGFIYVINSDNRLIYKFTNNGQFIIKWGEKGEPLQKFSGITADSSGLIYVSDTANHRVLKYSPEGELLDQWGKKGGGDGELNLPSGIAVDEKGFVYVTDGNNDRVQKFTNQGEFIVKWGKVGTLDGEMNAPAGITLDKKGFAYVADWGNRRIQKFSINGRFIASWKSHGSEPGDLHLPQDMAVNEEYLFAADKNNHRIQKFTLSGEPVSEWGSRGNQDGQFNLPYGIAVDKDNNIYVADTLNDRIQKFDINGKFILKWGNQGTGNGEFDDPSDIDVDSMGNVYVVDWENHRIQKFDSSGKYLGQWGEYGTGDGQFYRPFGIAVDKDDNIYVTDTYYNCRIQKFNSQGKFLFSWGTCGENTEQFRGFSGIDTDDDGFVYAADSDNNRIQKFDSSGKFITSFGESGSDPGQFKFPKFVCAGTKDRIYVSDTENHRIQVLKKISGTSEISKAVIVAGGGSYPGNHLWDATRLCTGFAYRTLNYQGFTKNDIFYLTEDTELDLDNNGEPDDVDGLPGIETLKTAVTQWAEDADTLIIYLADHGGSGIFRLSSTENLKAEDLDSWLDQVQEKTSAKVIIIYDACNGASLIPALKTAPPGKDRICIVSSSEDEEAYFINQGAVSFSAFFWSHIFNGHNLLDAFDMAKISIKGISDFQNPVMETAGSIDPGTIYPGSGIGLPDQGPVMEGVFDDKTISETDTTDIYVEKVTDDDGIARVWAVIRPPAYAAETSNSPVLELPFADLLPSGKNRYECTYKGFNIPGTYNIAVYARDRKGNVSGPVSRRISVENPSIRRALIAAGGNQADPGWPIIEKNAALAYKALISQGYRDEDIYFISSAGFMPGIDGISDISNMRYAFESWADQNTEDIVIYMAGTSGEPGRFRLNALETLGAELLDTWLDNMQNRISGTVTLVLDTDYAGSFLPLLIPPVNKQRIVIAGTPADQQSLIVSEKSASFSSFFWKNILYGQNVRNAFLNAKNAMGFYPGNSQNQSPLIDDNGNGIGNERADGLLAADFTIGAGIRLSGNDPVIGSVTPDIVLNGETSASISVENVGAAGDVEKVWGIVSLPDKELSNASVLPVINFSPGENNTYKGTYDDFSLFGSYSIALYAEDTQGNTSVFRETRVYQSSGIDIYEPDDTREKSGCIVINSETPQHRNFFQTGDQDWIMFYGVSGKTYTIKAKNQGEKCSAAIELFDGSGALLDSMETPPGENALSWDKKIDQDGFYYIRVKSADDSSGQGTEYDFEIYYPTGPFMGFLKGMILDASTGQPVTMAAVSTGAGAADISRPNGRYMIIQEPGTFSLSIQAPGYEPLLISDMPVSEGGTTIQDIKPKTSAFRLNEILFCQRGLNRDKSH</sequence>
<accession>A0A975BAL3</accession>
<organism evidence="3 4">
    <name type="scientific">Desulfonema limicola</name>
    <dbReference type="NCBI Taxonomy" id="45656"/>
    <lineage>
        <taxon>Bacteria</taxon>
        <taxon>Pseudomonadati</taxon>
        <taxon>Thermodesulfobacteriota</taxon>
        <taxon>Desulfobacteria</taxon>
        <taxon>Desulfobacterales</taxon>
        <taxon>Desulfococcaceae</taxon>
        <taxon>Desulfonema</taxon>
    </lineage>
</organism>
<evidence type="ECO:0000256" key="2">
    <source>
        <dbReference type="PROSITE-ProRule" id="PRU00504"/>
    </source>
</evidence>
<feature type="repeat" description="NHL" evidence="2">
    <location>
        <begin position="448"/>
        <end position="488"/>
    </location>
</feature>
<keyword evidence="4" id="KW-1185">Reference proteome</keyword>
<feature type="repeat" description="NHL" evidence="2">
    <location>
        <begin position="40"/>
        <end position="70"/>
    </location>
</feature>
<dbReference type="SUPFAM" id="SSF49464">
    <property type="entry name" value="Carboxypeptidase regulatory domain-like"/>
    <property type="match status" value="1"/>
</dbReference>
<name>A0A975BAL3_9BACT</name>
<evidence type="ECO:0000313" key="4">
    <source>
        <dbReference type="Proteomes" id="UP000663720"/>
    </source>
</evidence>
<feature type="repeat" description="NHL" evidence="2">
    <location>
        <begin position="354"/>
        <end position="393"/>
    </location>
</feature>
<gene>
    <name evidence="3" type="ORF">dnl_40600</name>
</gene>
<dbReference type="PANTHER" id="PTHR24104">
    <property type="entry name" value="E3 UBIQUITIN-PROTEIN LIGASE NHLRC1-RELATED"/>
    <property type="match status" value="1"/>
</dbReference>
<reference evidence="3" key="1">
    <citation type="journal article" date="2021" name="Microb. Physiol.">
        <title>Proteogenomic Insights into the Physiology of Marine, Sulfate-Reducing, Filamentous Desulfonema limicola and Desulfonema magnum.</title>
        <authorList>
            <person name="Schnaars V."/>
            <person name="Wohlbrand L."/>
            <person name="Scheve S."/>
            <person name="Hinrichs C."/>
            <person name="Reinhardt R."/>
            <person name="Rabus R."/>
        </authorList>
    </citation>
    <scope>NUCLEOTIDE SEQUENCE</scope>
    <source>
        <strain evidence="3">5ac10</strain>
    </source>
</reference>
<dbReference type="EMBL" id="CP061799">
    <property type="protein sequence ID" value="QTA81714.1"/>
    <property type="molecule type" value="Genomic_DNA"/>
</dbReference>
<dbReference type="InterPro" id="IPR001258">
    <property type="entry name" value="NHL_repeat"/>
</dbReference>
<feature type="repeat" description="NHL" evidence="2">
    <location>
        <begin position="261"/>
        <end position="300"/>
    </location>
</feature>
<dbReference type="GO" id="GO:0008270">
    <property type="term" value="F:zinc ion binding"/>
    <property type="evidence" value="ECO:0007669"/>
    <property type="project" value="UniProtKB-KW"/>
</dbReference>